<dbReference type="Proteomes" id="UP000249254">
    <property type="component" value="Unassembled WGS sequence"/>
</dbReference>
<dbReference type="PROSITE" id="PS51257">
    <property type="entry name" value="PROKAR_LIPOPROTEIN"/>
    <property type="match status" value="1"/>
</dbReference>
<dbReference type="NCBIfam" id="TIGR01098">
    <property type="entry name" value="3A0109s03R"/>
    <property type="match status" value="1"/>
</dbReference>
<dbReference type="EMBL" id="QFYQ01000001">
    <property type="protein sequence ID" value="RAK53742.1"/>
    <property type="molecule type" value="Genomic_DNA"/>
</dbReference>
<dbReference type="Gene3D" id="3.40.190.10">
    <property type="entry name" value="Periplasmic binding protein-like II"/>
    <property type="match status" value="2"/>
</dbReference>
<feature type="chain" id="PRO_5016259790" evidence="3">
    <location>
        <begin position="27"/>
        <end position="342"/>
    </location>
</feature>
<dbReference type="OrthoDB" id="9802896at2"/>
<dbReference type="GO" id="GO:0043190">
    <property type="term" value="C:ATP-binding cassette (ABC) transporter complex"/>
    <property type="evidence" value="ECO:0007669"/>
    <property type="project" value="InterPro"/>
</dbReference>
<evidence type="ECO:0000313" key="4">
    <source>
        <dbReference type="EMBL" id="RAK53742.1"/>
    </source>
</evidence>
<evidence type="ECO:0000256" key="2">
    <source>
        <dbReference type="ARBA" id="ARBA00022729"/>
    </source>
</evidence>
<dbReference type="PANTHER" id="PTHR35841">
    <property type="entry name" value="PHOSPHONATES-BINDING PERIPLASMIC PROTEIN"/>
    <property type="match status" value="1"/>
</dbReference>
<dbReference type="AlphaFoldDB" id="A0A328AG67"/>
<dbReference type="RefSeq" id="WP_111527494.1">
    <property type="nucleotide sequence ID" value="NZ_JBHRSG010000005.1"/>
</dbReference>
<comment type="similarity">
    <text evidence="1">Belongs to the phosphate/phosphite/phosphonate binding protein family.</text>
</comment>
<sequence>MIRRSLLGGRALKGMVLGLAAALSLAACSEKPSTAGKTPKELTFSILSAENQASMGPLWQPLLDDMSNQIGVKVKPYFATNYTSLIEAMRFGQVQVGWFSADPALEATRRADAEVLGRVVDAGGDATYKSVLIVRKGSGITLDKVMACGKKYSFGLGDTKSTSGTLAPMAYLFTPKNIDPAQCFKTVKNGSHQANVNSVANGVLDVATNNTVGLLFFARENPEAAARIETIWTSPPLPESSILVRKDLDPAVKEKIRQFFLTYGVGTGPQADKQREVLKNLAYGGFRPADDTYLDPIREMEAANELGEARKTGDKARIAKAQAAFDQIRAANAQRRAAQPDV</sequence>
<feature type="signal peptide" evidence="3">
    <location>
        <begin position="1"/>
        <end position="26"/>
    </location>
</feature>
<proteinExistence type="inferred from homology"/>
<accession>A0A328AG67</accession>
<protein>
    <submittedName>
        <fullName evidence="4">Phosphate/phosphite/phosphonate ABC transporter substrate-binding protein</fullName>
    </submittedName>
</protein>
<reference evidence="5" key="1">
    <citation type="submission" date="2018-05" db="EMBL/GenBank/DDBJ databases">
        <authorList>
            <person name="Li X."/>
        </authorList>
    </citation>
    <scope>NUCLEOTIDE SEQUENCE [LARGE SCALE GENOMIC DNA]</scope>
    <source>
        <strain evidence="5">LX32</strain>
    </source>
</reference>
<comment type="caution">
    <text evidence="4">The sequence shown here is derived from an EMBL/GenBank/DDBJ whole genome shotgun (WGS) entry which is preliminary data.</text>
</comment>
<dbReference type="GO" id="GO:0055085">
    <property type="term" value="P:transmembrane transport"/>
    <property type="evidence" value="ECO:0007669"/>
    <property type="project" value="InterPro"/>
</dbReference>
<evidence type="ECO:0000256" key="1">
    <source>
        <dbReference type="ARBA" id="ARBA00007162"/>
    </source>
</evidence>
<evidence type="ECO:0000256" key="3">
    <source>
        <dbReference type="SAM" id="SignalP"/>
    </source>
</evidence>
<dbReference type="InterPro" id="IPR005770">
    <property type="entry name" value="PhnD"/>
</dbReference>
<dbReference type="Pfam" id="PF12974">
    <property type="entry name" value="Phosphonate-bd"/>
    <property type="match status" value="1"/>
</dbReference>
<gene>
    <name evidence="4" type="ORF">DJ017_03965</name>
</gene>
<keyword evidence="2 3" id="KW-0732">Signal</keyword>
<keyword evidence="5" id="KW-1185">Reference proteome</keyword>
<organism evidence="4 5">
    <name type="scientific">Phenylobacterium soli</name>
    <dbReference type="NCBI Taxonomy" id="2170551"/>
    <lineage>
        <taxon>Bacteria</taxon>
        <taxon>Pseudomonadati</taxon>
        <taxon>Pseudomonadota</taxon>
        <taxon>Alphaproteobacteria</taxon>
        <taxon>Caulobacterales</taxon>
        <taxon>Caulobacteraceae</taxon>
        <taxon>Phenylobacterium</taxon>
    </lineage>
</organism>
<dbReference type="PANTHER" id="PTHR35841:SF1">
    <property type="entry name" value="PHOSPHONATES-BINDING PERIPLASMIC PROTEIN"/>
    <property type="match status" value="1"/>
</dbReference>
<evidence type="ECO:0000313" key="5">
    <source>
        <dbReference type="Proteomes" id="UP000249254"/>
    </source>
</evidence>
<name>A0A328AG67_9CAUL</name>
<dbReference type="SUPFAM" id="SSF53850">
    <property type="entry name" value="Periplasmic binding protein-like II"/>
    <property type="match status" value="1"/>
</dbReference>